<protein>
    <recommendedName>
        <fullName evidence="1">VapC45 PIN like domain-containing protein</fullName>
    </recommendedName>
</protein>
<dbReference type="Pfam" id="PF18478">
    <property type="entry name" value="PIN_10"/>
    <property type="match status" value="1"/>
</dbReference>
<evidence type="ECO:0000259" key="1">
    <source>
        <dbReference type="Pfam" id="PF18478"/>
    </source>
</evidence>
<evidence type="ECO:0000313" key="2">
    <source>
        <dbReference type="EMBL" id="GFJ90635.1"/>
    </source>
</evidence>
<dbReference type="InterPro" id="IPR041375">
    <property type="entry name" value="VapC45_PIN-like"/>
</dbReference>
<dbReference type="RefSeq" id="WP_173077925.1">
    <property type="nucleotide sequence ID" value="NZ_BAABJB010000003.1"/>
</dbReference>
<name>A0A6V8LD88_9ACTN</name>
<organism evidence="2 3">
    <name type="scientific">Phytohabitans rumicis</name>
    <dbReference type="NCBI Taxonomy" id="1076125"/>
    <lineage>
        <taxon>Bacteria</taxon>
        <taxon>Bacillati</taxon>
        <taxon>Actinomycetota</taxon>
        <taxon>Actinomycetes</taxon>
        <taxon>Micromonosporales</taxon>
        <taxon>Micromonosporaceae</taxon>
    </lineage>
</organism>
<evidence type="ECO:0000313" key="3">
    <source>
        <dbReference type="Proteomes" id="UP000482960"/>
    </source>
</evidence>
<dbReference type="Proteomes" id="UP000482960">
    <property type="component" value="Unassembled WGS sequence"/>
</dbReference>
<dbReference type="AlphaFoldDB" id="A0A6V8LD88"/>
<reference evidence="2 3" key="1">
    <citation type="submission" date="2020-03" db="EMBL/GenBank/DDBJ databases">
        <title>Whole genome shotgun sequence of Phytohabitans rumicis NBRC 108638.</title>
        <authorList>
            <person name="Komaki H."/>
            <person name="Tamura T."/>
        </authorList>
    </citation>
    <scope>NUCLEOTIDE SEQUENCE [LARGE SCALE GENOMIC DNA]</scope>
    <source>
        <strain evidence="2 3">NBRC 108638</strain>
    </source>
</reference>
<keyword evidence="3" id="KW-1185">Reference proteome</keyword>
<accession>A0A6V8LD88</accession>
<sequence length="148" mass="16646">MSRVKPAEVRIYVDADILGVGHVLAGLRSDITYPGDTGAVIHKRRRPSCSVTTPATPDPIWIPEATRQGWLIITRDRHIQDHRQEIAAVRQHGARMVALSGVEARSTFDQLEVLMCQWRSIEQLLLKPGPFIYTATRTTLRPVDLDDL</sequence>
<proteinExistence type="predicted"/>
<feature type="domain" description="VapC45 PIN like" evidence="1">
    <location>
        <begin position="40"/>
        <end position="100"/>
    </location>
</feature>
<dbReference type="EMBL" id="BLPG01000001">
    <property type="protein sequence ID" value="GFJ90635.1"/>
    <property type="molecule type" value="Genomic_DNA"/>
</dbReference>
<comment type="caution">
    <text evidence="2">The sequence shown here is derived from an EMBL/GenBank/DDBJ whole genome shotgun (WGS) entry which is preliminary data.</text>
</comment>
<reference evidence="2 3" key="2">
    <citation type="submission" date="2020-03" db="EMBL/GenBank/DDBJ databases">
        <authorList>
            <person name="Ichikawa N."/>
            <person name="Kimura A."/>
            <person name="Kitahashi Y."/>
            <person name="Uohara A."/>
        </authorList>
    </citation>
    <scope>NUCLEOTIDE SEQUENCE [LARGE SCALE GENOMIC DNA]</scope>
    <source>
        <strain evidence="2 3">NBRC 108638</strain>
    </source>
</reference>
<gene>
    <name evidence="2" type="ORF">Prum_042770</name>
</gene>